<dbReference type="STRING" id="337451.A0A443N867"/>
<organism evidence="2 3">
    <name type="scientific">Cinnamomum micranthum f. kanehirae</name>
    <dbReference type="NCBI Taxonomy" id="337451"/>
    <lineage>
        <taxon>Eukaryota</taxon>
        <taxon>Viridiplantae</taxon>
        <taxon>Streptophyta</taxon>
        <taxon>Embryophyta</taxon>
        <taxon>Tracheophyta</taxon>
        <taxon>Spermatophyta</taxon>
        <taxon>Magnoliopsida</taxon>
        <taxon>Magnoliidae</taxon>
        <taxon>Laurales</taxon>
        <taxon>Lauraceae</taxon>
        <taxon>Cinnamomum</taxon>
    </lineage>
</organism>
<feature type="compositionally biased region" description="Basic and acidic residues" evidence="1">
    <location>
        <begin position="1"/>
        <end position="11"/>
    </location>
</feature>
<comment type="caution">
    <text evidence="2">The sequence shown here is derived from an EMBL/GenBank/DDBJ whole genome shotgun (WGS) entry which is preliminary data.</text>
</comment>
<accession>A0A443N867</accession>
<proteinExistence type="predicted"/>
<evidence type="ECO:0000313" key="3">
    <source>
        <dbReference type="Proteomes" id="UP000283530"/>
    </source>
</evidence>
<dbReference type="EMBL" id="QPKB01000001">
    <property type="protein sequence ID" value="RWR74676.1"/>
    <property type="molecule type" value="Genomic_DNA"/>
</dbReference>
<dbReference type="PANTHER" id="PTHR31549:SF149">
    <property type="entry name" value="ISOPRENOID SYNTHASE DOMAIN-CONTAINING PROTEIN"/>
    <property type="match status" value="1"/>
</dbReference>
<keyword evidence="3" id="KW-1185">Reference proteome</keyword>
<feature type="region of interest" description="Disordered" evidence="1">
    <location>
        <begin position="1"/>
        <end position="23"/>
    </location>
</feature>
<evidence type="ECO:0000256" key="1">
    <source>
        <dbReference type="SAM" id="MobiDB-lite"/>
    </source>
</evidence>
<evidence type="ECO:0000313" key="2">
    <source>
        <dbReference type="EMBL" id="RWR74676.1"/>
    </source>
</evidence>
<protein>
    <submittedName>
        <fullName evidence="2">UPF0481-like protein</fullName>
    </submittedName>
</protein>
<dbReference type="AlphaFoldDB" id="A0A443N867"/>
<sequence>MATAESSHDEPVPSAEEPNNKPEWLIDIVKEQQELLTVKTEKQVDEKPTRPMTRIQKVNKTLVRESNKACFDPLVVSFGPFHHGKEGLMGMEPRKNVAAAWFISVATGKTGERANTITPKETIDVYQKFKKAVTFSPRDCYADHEFFHKPKFPTESEDLMPMMFLDGCFILHFIHLLVKGSSDDLWKSSHDLNQPHIVRDMFLLENQIPYPILSALMSILPDKEIPKAWIMEFIFTFFLPPFEFNFSVVGCWRVLFLIFENFISPIREYHLLGIWEGLYDKGSEPVHLLDLLQAVLVGGGASPNSSHGSGYWNYYFRPITELKATGIHVSRGNFWMLKDVKFKRHPINSHLVLPQLVVDDSTETRLLNLLAYEKCSDGPLNRTVTSYVCFLDTLIHNTEDVKELQCKKILLNRLGSNEKVDELFKNLATNLSPDYNVYIDVINVRLSASRLQRLRASRDQCHDLSLAEDLRSRKQLTLEGHLVKSYKAPSNLVK</sequence>
<name>A0A443N867_9MAGN</name>
<dbReference type="Pfam" id="PF03140">
    <property type="entry name" value="DUF247"/>
    <property type="match status" value="1"/>
</dbReference>
<dbReference type="Proteomes" id="UP000283530">
    <property type="component" value="Unassembled WGS sequence"/>
</dbReference>
<dbReference type="PANTHER" id="PTHR31549">
    <property type="entry name" value="PROTEIN, PUTATIVE (DUF247)-RELATED-RELATED"/>
    <property type="match status" value="1"/>
</dbReference>
<gene>
    <name evidence="2" type="ORF">CKAN_00301600</name>
</gene>
<dbReference type="InterPro" id="IPR004158">
    <property type="entry name" value="DUF247_pln"/>
</dbReference>
<dbReference type="OrthoDB" id="1849062at2759"/>
<reference evidence="2 3" key="1">
    <citation type="journal article" date="2019" name="Nat. Plants">
        <title>Stout camphor tree genome fills gaps in understanding of flowering plant genome evolution.</title>
        <authorList>
            <person name="Chaw S.M."/>
            <person name="Liu Y.C."/>
            <person name="Wu Y.W."/>
            <person name="Wang H.Y."/>
            <person name="Lin C.I."/>
            <person name="Wu C.S."/>
            <person name="Ke H.M."/>
            <person name="Chang L.Y."/>
            <person name="Hsu C.Y."/>
            <person name="Yang H.T."/>
            <person name="Sudianto E."/>
            <person name="Hsu M.H."/>
            <person name="Wu K.P."/>
            <person name="Wang L.N."/>
            <person name="Leebens-Mack J.H."/>
            <person name="Tsai I.J."/>
        </authorList>
    </citation>
    <scope>NUCLEOTIDE SEQUENCE [LARGE SCALE GENOMIC DNA]</scope>
    <source>
        <strain evidence="3">cv. Chaw 1501</strain>
        <tissue evidence="2">Young leaves</tissue>
    </source>
</reference>